<dbReference type="InterPro" id="IPR015813">
    <property type="entry name" value="Pyrv/PenolPyrv_kinase-like_dom"/>
</dbReference>
<dbReference type="GO" id="GO:0005506">
    <property type="term" value="F:iron ion binding"/>
    <property type="evidence" value="ECO:0007669"/>
    <property type="project" value="InterPro"/>
</dbReference>
<dbReference type="Gene3D" id="1.10.630.10">
    <property type="entry name" value="Cytochrome P450"/>
    <property type="match status" value="1"/>
</dbReference>
<comment type="caution">
    <text evidence="1">The sequence shown here is derived from an EMBL/GenBank/DDBJ whole genome shotgun (WGS) entry which is preliminary data.</text>
</comment>
<dbReference type="InterPro" id="IPR040442">
    <property type="entry name" value="Pyrv_kinase-like_dom_sf"/>
</dbReference>
<dbReference type="GO" id="GO:0016705">
    <property type="term" value="F:oxidoreductase activity, acting on paired donors, with incorporation or reduction of molecular oxygen"/>
    <property type="evidence" value="ECO:0007669"/>
    <property type="project" value="InterPro"/>
</dbReference>
<dbReference type="GO" id="GO:0016829">
    <property type="term" value="F:lyase activity"/>
    <property type="evidence" value="ECO:0007669"/>
    <property type="project" value="UniProtKB-KW"/>
</dbReference>
<evidence type="ECO:0000313" key="1">
    <source>
        <dbReference type="EMBL" id="MBO0654646.1"/>
    </source>
</evidence>
<dbReference type="SUPFAM" id="SSF51621">
    <property type="entry name" value="Phosphoenolpyruvate/pyruvate domain"/>
    <property type="match status" value="1"/>
</dbReference>
<dbReference type="AlphaFoldDB" id="A0A939FLZ5"/>
<dbReference type="CDD" id="cd00377">
    <property type="entry name" value="ICL_PEPM"/>
    <property type="match status" value="1"/>
</dbReference>
<evidence type="ECO:0000313" key="2">
    <source>
        <dbReference type="Proteomes" id="UP000664781"/>
    </source>
</evidence>
<dbReference type="PANTHER" id="PTHR42905">
    <property type="entry name" value="PHOSPHOENOLPYRUVATE CARBOXYLASE"/>
    <property type="match status" value="1"/>
</dbReference>
<name>A0A939FLZ5_9ACTN</name>
<gene>
    <name evidence="1" type="ORF">J1792_18220</name>
</gene>
<dbReference type="Gene3D" id="3.20.20.60">
    <property type="entry name" value="Phosphoenolpyruvate-binding domains"/>
    <property type="match status" value="1"/>
</dbReference>
<keyword evidence="2" id="KW-1185">Reference proteome</keyword>
<dbReference type="RefSeq" id="WP_086567145.1">
    <property type="nucleotide sequence ID" value="NZ_JAFMOF010000002.1"/>
</dbReference>
<dbReference type="InterPro" id="IPR039556">
    <property type="entry name" value="ICL/PEPM"/>
</dbReference>
<accession>A0A939FLZ5</accession>
<dbReference type="GO" id="GO:0020037">
    <property type="term" value="F:heme binding"/>
    <property type="evidence" value="ECO:0007669"/>
    <property type="project" value="InterPro"/>
</dbReference>
<dbReference type="GO" id="GO:0004497">
    <property type="term" value="F:monooxygenase activity"/>
    <property type="evidence" value="ECO:0007669"/>
    <property type="project" value="InterPro"/>
</dbReference>
<protein>
    <submittedName>
        <fullName evidence="1">Isocitrate lyase/phosphoenolpyruvate mutase family protein</fullName>
    </submittedName>
</protein>
<sequence>MTHVITTHEFDRHEDVRAALADPALVPELPAADGGTAGASVAWLRATVVRFSSGERHRRRRALVEAELDRLDPAALRRAAVEAPAGDVRLRVVRTLAEALEMPEPGAVAEAVTVVAGAYFGATDPAADEAVAWLTAHLAAPEGANEARLEAAANRIGLLVQACAATAALVEAAAEGDVPLARVLREASPVRAMRRVAARATRIAGREIAEGDVVLLDVAAAHRAHPVPLSFGAPPRVCPGRAHALALADGLLQRPLTAFAGLHHQAAPLLLPNAWDYASAAALAEQGFQAIGTTSLGVAAAAGLPDGVAATAEATVALARRLGRGSFLFTVDVEGGFSDDPLEVAVLARKLYDAGAAGINVEDGRPDGSLAPLELHAAKIAAVKAAVPELFVNARTDTYWLGHREEETAVRLAVYEQAGADGVFVPGLSDPDRIAALTAMLVVPLNILYSPTGPSLTELTALGVRRVSLGSLLYRSALAAAVSTATAIRDGRPEALTALSYAEVQALAVPDETLHSCESESANRLNAALSFSPIIPSTASV</sequence>
<dbReference type="SUPFAM" id="SSF48264">
    <property type="entry name" value="Cytochrome P450"/>
    <property type="match status" value="1"/>
</dbReference>
<dbReference type="Pfam" id="PF13714">
    <property type="entry name" value="PEP_mutase"/>
    <property type="match status" value="1"/>
</dbReference>
<dbReference type="PANTHER" id="PTHR42905:SF16">
    <property type="entry name" value="CARBOXYPHOSPHONOENOLPYRUVATE PHOSPHONOMUTASE-LIKE PROTEIN (AFU_ORTHOLOGUE AFUA_5G07230)"/>
    <property type="match status" value="1"/>
</dbReference>
<dbReference type="InterPro" id="IPR036396">
    <property type="entry name" value="Cyt_P450_sf"/>
</dbReference>
<proteinExistence type="predicted"/>
<dbReference type="EMBL" id="JAFMOF010000002">
    <property type="protein sequence ID" value="MBO0654646.1"/>
    <property type="molecule type" value="Genomic_DNA"/>
</dbReference>
<organism evidence="1 2">
    <name type="scientific">Streptomyces triculaminicus</name>
    <dbReference type="NCBI Taxonomy" id="2816232"/>
    <lineage>
        <taxon>Bacteria</taxon>
        <taxon>Bacillati</taxon>
        <taxon>Actinomycetota</taxon>
        <taxon>Actinomycetes</taxon>
        <taxon>Kitasatosporales</taxon>
        <taxon>Streptomycetaceae</taxon>
        <taxon>Streptomyces</taxon>
    </lineage>
</organism>
<dbReference type="Proteomes" id="UP000664781">
    <property type="component" value="Unassembled WGS sequence"/>
</dbReference>
<reference evidence="1" key="1">
    <citation type="submission" date="2021-03" db="EMBL/GenBank/DDBJ databases">
        <title>Streptomyces strains.</title>
        <authorList>
            <person name="Lund M.B."/>
            <person name="Toerring T."/>
        </authorList>
    </citation>
    <scope>NUCLEOTIDE SEQUENCE</scope>
    <source>
        <strain evidence="1">JCM 4242</strain>
    </source>
</reference>
<keyword evidence="1" id="KW-0456">Lyase</keyword>